<reference evidence="1 2" key="1">
    <citation type="submission" date="2019-10" db="EMBL/GenBank/DDBJ databases">
        <authorList>
            <person name="Wang R."/>
        </authorList>
    </citation>
    <scope>NUCLEOTIDE SEQUENCE [LARGE SCALE GENOMIC DNA]</scope>
    <source>
        <strain evidence="1 2">ATCC 19377</strain>
    </source>
</reference>
<name>A0A5P9XNX5_ACITH</name>
<dbReference type="AlphaFoldDB" id="A0A5P9XNX5"/>
<evidence type="ECO:0000313" key="2">
    <source>
        <dbReference type="Proteomes" id="UP000363590"/>
    </source>
</evidence>
<dbReference type="KEGG" id="atx:GCD22_01210"/>
<organism evidence="1 2">
    <name type="scientific">Acidithiobacillus thiooxidans ATCC 19377</name>
    <dbReference type="NCBI Taxonomy" id="637390"/>
    <lineage>
        <taxon>Bacteria</taxon>
        <taxon>Pseudomonadati</taxon>
        <taxon>Pseudomonadota</taxon>
        <taxon>Acidithiobacillia</taxon>
        <taxon>Acidithiobacillales</taxon>
        <taxon>Acidithiobacillaceae</taxon>
        <taxon>Acidithiobacillus</taxon>
    </lineage>
</organism>
<dbReference type="EMBL" id="CP045571">
    <property type="protein sequence ID" value="QFX95602.1"/>
    <property type="molecule type" value="Genomic_DNA"/>
</dbReference>
<evidence type="ECO:0008006" key="3">
    <source>
        <dbReference type="Google" id="ProtNLM"/>
    </source>
</evidence>
<gene>
    <name evidence="1" type="ORF">GCD22_01210</name>
</gene>
<protein>
    <recommendedName>
        <fullName evidence="3">Flagellar protein FlgN</fullName>
    </recommendedName>
</protein>
<accession>A0A5P9XNX5</accession>
<evidence type="ECO:0000313" key="1">
    <source>
        <dbReference type="EMBL" id="QFX95602.1"/>
    </source>
</evidence>
<proteinExistence type="predicted"/>
<sequence length="125" mass="13598">MRGPGQKMDSQSLGQELETVIQLTMVFEEQRQWLVRGDWTRPMPKADAPERLGKRLLALRASNQKVVTSVELSEAVLALQESYSALDHALRVAGSGLGEALVVLRQQAGIVYGSGEYTGRSLGSA</sequence>
<dbReference type="Proteomes" id="UP000363590">
    <property type="component" value="Chromosome"/>
</dbReference>